<dbReference type="EMBL" id="KQ976396">
    <property type="protein sequence ID" value="KYM92865.1"/>
    <property type="molecule type" value="Genomic_DNA"/>
</dbReference>
<organism evidence="2 3">
    <name type="scientific">Atta colombica</name>
    <dbReference type="NCBI Taxonomy" id="520822"/>
    <lineage>
        <taxon>Eukaryota</taxon>
        <taxon>Metazoa</taxon>
        <taxon>Ecdysozoa</taxon>
        <taxon>Arthropoda</taxon>
        <taxon>Hexapoda</taxon>
        <taxon>Insecta</taxon>
        <taxon>Pterygota</taxon>
        <taxon>Neoptera</taxon>
        <taxon>Endopterygota</taxon>
        <taxon>Hymenoptera</taxon>
        <taxon>Apocrita</taxon>
        <taxon>Aculeata</taxon>
        <taxon>Formicoidea</taxon>
        <taxon>Formicidae</taxon>
        <taxon>Myrmicinae</taxon>
        <taxon>Atta</taxon>
    </lineage>
</organism>
<feature type="compositionally biased region" description="Basic and acidic residues" evidence="1">
    <location>
        <begin position="1"/>
        <end position="12"/>
    </location>
</feature>
<dbReference type="Proteomes" id="UP000078540">
    <property type="component" value="Unassembled WGS sequence"/>
</dbReference>
<keyword evidence="3" id="KW-1185">Reference proteome</keyword>
<evidence type="ECO:0000256" key="1">
    <source>
        <dbReference type="SAM" id="MobiDB-lite"/>
    </source>
</evidence>
<reference evidence="2 3" key="1">
    <citation type="submission" date="2015-09" db="EMBL/GenBank/DDBJ databases">
        <title>Atta colombica WGS genome.</title>
        <authorList>
            <person name="Nygaard S."/>
            <person name="Hu H."/>
            <person name="Boomsma J."/>
            <person name="Zhang G."/>
        </authorList>
    </citation>
    <scope>NUCLEOTIDE SEQUENCE [LARGE SCALE GENOMIC DNA]</scope>
    <source>
        <strain evidence="2">Treedump-2</strain>
        <tissue evidence="2">Whole body</tissue>
    </source>
</reference>
<sequence length="314" mass="34123">MDAYHYQEDRPSLRRPLKLPDLPTQAHPSYSLAHPDNPCQLRKEQKRIRKATLPVAFIISHISVPSSIPSSSNGTTVSHRSSRTSVIIISRCIIDCATGTEIIIANITLMITVVCSSTEVGATIISCSPIVRRASWSVSSHSTCSWSVSTAHPRRRRSVTHRRATHVLTISSAIAVAGTKVRSTAAKVTSPAIVIGVPGRDATCSRSIVTNELDRKNCKACRDKELVFSVHRVKVLMYKQYQPLLSLYGPGRASLPPSRPPLPPLIGPPLLSSRRPPPPPRDFPVDCSTLIVAPLKLELWSALIAAAASSSRAM</sequence>
<protein>
    <submittedName>
        <fullName evidence="2">Uncharacterized protein</fullName>
    </submittedName>
</protein>
<evidence type="ECO:0000313" key="3">
    <source>
        <dbReference type="Proteomes" id="UP000078540"/>
    </source>
</evidence>
<feature type="region of interest" description="Disordered" evidence="1">
    <location>
        <begin position="1"/>
        <end position="22"/>
    </location>
</feature>
<feature type="region of interest" description="Disordered" evidence="1">
    <location>
        <begin position="258"/>
        <end position="279"/>
    </location>
</feature>
<dbReference type="AlphaFoldDB" id="A0A195BX47"/>
<gene>
    <name evidence="2" type="ORF">ALC53_00403</name>
</gene>
<accession>A0A195BX47</accession>
<name>A0A195BX47_9HYME</name>
<proteinExistence type="predicted"/>
<feature type="compositionally biased region" description="Pro residues" evidence="1">
    <location>
        <begin position="258"/>
        <end position="267"/>
    </location>
</feature>
<evidence type="ECO:0000313" key="2">
    <source>
        <dbReference type="EMBL" id="KYM92865.1"/>
    </source>
</evidence>